<dbReference type="PROSITE" id="PS51257">
    <property type="entry name" value="PROKAR_LIPOPROTEIN"/>
    <property type="match status" value="1"/>
</dbReference>
<sequence>MKRFLPLFLVAVLAACSSLIGPREVDVPLSRLQEGVARRFPFDQRYIGILDVHADHPSLALRPESGRIQLSLDVSLTPIIGNGGWRGGVTLSGTPRVDSGARALTLSEPRVEDIRGDGMGDGLGPQVARVASFLAAQLVGDVPVYRFRDGDFRYAGISFVPVRIDTRADKLVVTFDPVK</sequence>
<evidence type="ECO:0000313" key="2">
    <source>
        <dbReference type="Proteomes" id="UP000622890"/>
    </source>
</evidence>
<accession>A0A934W3Z2</accession>
<gene>
    <name evidence="1" type="ORF">JJB74_01760</name>
</gene>
<proteinExistence type="predicted"/>
<dbReference type="EMBL" id="JAEPBG010000001">
    <property type="protein sequence ID" value="MBK4733347.1"/>
    <property type="molecule type" value="Genomic_DNA"/>
</dbReference>
<dbReference type="Proteomes" id="UP000622890">
    <property type="component" value="Unassembled WGS sequence"/>
</dbReference>
<dbReference type="AlphaFoldDB" id="A0A934W3Z2"/>
<protein>
    <submittedName>
        <fullName evidence="1">DUF1439 domain-containing protein</fullName>
    </submittedName>
</protein>
<organism evidence="1 2">
    <name type="scientific">Noviherbaspirillum pedocola</name>
    <dbReference type="NCBI Taxonomy" id="2801341"/>
    <lineage>
        <taxon>Bacteria</taxon>
        <taxon>Pseudomonadati</taxon>
        <taxon>Pseudomonadota</taxon>
        <taxon>Betaproteobacteria</taxon>
        <taxon>Burkholderiales</taxon>
        <taxon>Oxalobacteraceae</taxon>
        <taxon>Noviherbaspirillum</taxon>
    </lineage>
</organism>
<evidence type="ECO:0000313" key="1">
    <source>
        <dbReference type="EMBL" id="MBK4733347.1"/>
    </source>
</evidence>
<reference evidence="1" key="1">
    <citation type="submission" date="2021-01" db="EMBL/GenBank/DDBJ databases">
        <title>Genome sequence of strain Noviherbaspirillum sp. DKR-6.</title>
        <authorList>
            <person name="Chaudhary D.K."/>
        </authorList>
    </citation>
    <scope>NUCLEOTIDE SEQUENCE</scope>
    <source>
        <strain evidence="1">DKR-6</strain>
    </source>
</reference>
<comment type="caution">
    <text evidence="1">The sequence shown here is derived from an EMBL/GenBank/DDBJ whole genome shotgun (WGS) entry which is preliminary data.</text>
</comment>
<name>A0A934W3Z2_9BURK</name>
<keyword evidence="2" id="KW-1185">Reference proteome</keyword>
<dbReference type="RefSeq" id="WP_200590084.1">
    <property type="nucleotide sequence ID" value="NZ_JAEPBG010000001.1"/>
</dbReference>
<dbReference type="Gene3D" id="3.15.10.40">
    <property type="entry name" value="Uncharacterised protein PF07273, DUF1439"/>
    <property type="match status" value="1"/>
</dbReference>